<dbReference type="EMBL" id="ADAS02000010">
    <property type="protein sequence ID" value="OAV97969.1"/>
    <property type="molecule type" value="Genomic_DNA"/>
</dbReference>
<accession>A0A180H041</accession>
<keyword evidence="6" id="KW-1185">Reference proteome</keyword>
<dbReference type="VEuPathDB" id="FungiDB:PTTG_25895"/>
<evidence type="ECO:0000313" key="4">
    <source>
        <dbReference type="EMBL" id="OAV97969.1"/>
    </source>
</evidence>
<dbReference type="PANTHER" id="PTHR33096:SF1">
    <property type="entry name" value="CXC1-LIKE CYSTEINE CLUSTER ASSOCIATED WITH KDZ TRANSPOSASES DOMAIN-CONTAINING PROTEIN"/>
    <property type="match status" value="1"/>
</dbReference>
<feature type="compositionally biased region" description="Basic and acidic residues" evidence="2">
    <location>
        <begin position="70"/>
        <end position="80"/>
    </location>
</feature>
<reference evidence="5" key="4">
    <citation type="submission" date="2025-05" db="UniProtKB">
        <authorList>
            <consortium name="EnsemblFungi"/>
        </authorList>
    </citation>
    <scope>IDENTIFICATION</scope>
    <source>
        <strain evidence="5">isolate 1-1 / race 1 (BBBD)</strain>
    </source>
</reference>
<feature type="region of interest" description="Disordered" evidence="2">
    <location>
        <begin position="70"/>
        <end position="101"/>
    </location>
</feature>
<dbReference type="EnsemblFungi" id="PTTG_25895-t43_1">
    <property type="protein sequence ID" value="PTTG_25895-t43_1-p1"/>
    <property type="gene ID" value="PTTG_25895"/>
</dbReference>
<feature type="region of interest" description="Disordered" evidence="2">
    <location>
        <begin position="1"/>
        <end position="28"/>
    </location>
</feature>
<sequence length="961" mass="111388">MAKNRVKPKRAVIPRSVRLRREANTDRNQAALRRLQGFQSAMSRMDQALSADARLAEDLVNQEQYTEYHEDLGLGDHGYQEDTEDPDEESDDGWIPPDVEEPDSIDIAIESNIKRLRQEAVQFNWKELVKDLHSTYLAQKAITKNWTKDNTYSDHSTCDCISATRRAIDLVDVYGQRRANVKFCSCTLDAVRLLCMGYLPGSPIQPVTAFLLPLLILHNCLWNNCNIGAMPFTTALQQYLKPRSERLTVKNSNHSCDLRKPFSAAVDLYQELDDQTDSMISNVMKLDEQTNLASRACPTCFGPAPTNLQDYPRLKNNELIVCLDGNFQHRHHSKASQDYHRLNTPSIFLKQSEVDKMTAEIQHIELRKKPKDKKDRCTEAHKAADDKRNESLWKGCDDTGLMGCCCRHEPAIYLANINKYGEQRCFPLALLTKYMALRGLMGEKRRRLWFGTSVFHAYVHSWGCQLNYNPRLNKRWGLLDGEGLERMWSYLSPLISPLRYATQNHRLSAISRRLKYHNTRGIKQLPKWLKKKFQAAVRRRVETKEVLSEILEKKNPFSRLGSSYTKRFLRRQWEDQRQFKESHTEEKEEHHSKLLEVYKQEAALEALRSRLRENPSVYLHSAQEVHELLDKLEDTSNKLKEAAERLGRTERPLADEAEEEQKLLLLLWDAKSELYVQAVQLWAERQPLTDSRTIGRRLGTKLSEKIQKAIQSRRGPITKLIANYNTQFDQYVAKFPRQRVADADNHPLTYKNFSSMPIDHKFWNDGIYYHSKAPWAIEPDVRTGITCLLVLERVDEEIDLITQEMARSISWGLAMYRHMKDFIQYIRARQAALENEFDLTEDHIDNLDLGDISRAEKLRLISKELQSRLSAHGTLMLEWTETVTWMCAWCQPNLLRTQYSEWTNLIAEILKDQSVRRPKRGQADVVVDNDGEEAILGVQVDDGEEDSSDPEGAWEDVDEAH</sequence>
<keyword evidence="1" id="KW-0175">Coiled coil</keyword>
<feature type="coiled-coil region" evidence="1">
    <location>
        <begin position="622"/>
        <end position="649"/>
    </location>
</feature>
<dbReference type="AlphaFoldDB" id="A0A180H041"/>
<feature type="region of interest" description="Disordered" evidence="2">
    <location>
        <begin position="937"/>
        <end position="961"/>
    </location>
</feature>
<evidence type="ECO:0000256" key="2">
    <source>
        <dbReference type="SAM" id="MobiDB-lite"/>
    </source>
</evidence>
<dbReference type="Proteomes" id="UP000005240">
    <property type="component" value="Unassembled WGS sequence"/>
</dbReference>
<dbReference type="Pfam" id="PF18802">
    <property type="entry name" value="CxC1"/>
    <property type="match status" value="1"/>
</dbReference>
<reference evidence="4" key="2">
    <citation type="submission" date="2016-05" db="EMBL/GenBank/DDBJ databases">
        <title>Comparative analysis highlights variable genome content of wheat rusts and divergence of the mating loci.</title>
        <authorList>
            <person name="Cuomo C.A."/>
            <person name="Bakkeren G."/>
            <person name="Szabo L."/>
            <person name="Khalil H."/>
            <person name="Joly D."/>
            <person name="Goldberg J."/>
            <person name="Young S."/>
            <person name="Zeng Q."/>
            <person name="Fellers J."/>
        </authorList>
    </citation>
    <scope>NUCLEOTIDE SEQUENCE [LARGE SCALE GENOMIC DNA]</scope>
    <source>
        <strain evidence="4">1-1 BBBD Race 1</strain>
    </source>
</reference>
<reference evidence="5 6" key="3">
    <citation type="journal article" date="2017" name="G3 (Bethesda)">
        <title>Comparative analysis highlights variable genome content of wheat rusts and divergence of the mating loci.</title>
        <authorList>
            <person name="Cuomo C.A."/>
            <person name="Bakkeren G."/>
            <person name="Khalil H.B."/>
            <person name="Panwar V."/>
            <person name="Joly D."/>
            <person name="Linning R."/>
            <person name="Sakthikumar S."/>
            <person name="Song X."/>
            <person name="Adiconis X."/>
            <person name="Fan L."/>
            <person name="Goldberg J.M."/>
            <person name="Levin J.Z."/>
            <person name="Young S."/>
            <person name="Zeng Q."/>
            <person name="Anikster Y."/>
            <person name="Bruce M."/>
            <person name="Wang M."/>
            <person name="Yin C."/>
            <person name="McCallum B."/>
            <person name="Szabo L.J."/>
            <person name="Hulbert S."/>
            <person name="Chen X."/>
            <person name="Fellers J.P."/>
        </authorList>
    </citation>
    <scope>NUCLEOTIDE SEQUENCE</scope>
    <source>
        <strain evidence="6">Isolate 1-1 / race 1 (BBBD)</strain>
        <strain evidence="5">isolate 1-1 / race 1 (BBBD)</strain>
    </source>
</reference>
<dbReference type="PANTHER" id="PTHR33096">
    <property type="entry name" value="CXC2 DOMAIN-CONTAINING PROTEIN"/>
    <property type="match status" value="1"/>
</dbReference>
<feature type="compositionally biased region" description="Acidic residues" evidence="2">
    <location>
        <begin position="941"/>
        <end position="961"/>
    </location>
</feature>
<evidence type="ECO:0000313" key="6">
    <source>
        <dbReference type="Proteomes" id="UP000005240"/>
    </source>
</evidence>
<dbReference type="Pfam" id="PF18758">
    <property type="entry name" value="KDZ"/>
    <property type="match status" value="1"/>
</dbReference>
<name>A0A180H041_PUCT1</name>
<organism evidence="4">
    <name type="scientific">Puccinia triticina (isolate 1-1 / race 1 (BBBD))</name>
    <name type="common">Brown leaf rust fungus</name>
    <dbReference type="NCBI Taxonomy" id="630390"/>
    <lineage>
        <taxon>Eukaryota</taxon>
        <taxon>Fungi</taxon>
        <taxon>Dikarya</taxon>
        <taxon>Basidiomycota</taxon>
        <taxon>Pucciniomycotina</taxon>
        <taxon>Pucciniomycetes</taxon>
        <taxon>Pucciniales</taxon>
        <taxon>Pucciniaceae</taxon>
        <taxon>Puccinia</taxon>
    </lineage>
</organism>
<feature type="compositionally biased region" description="Acidic residues" evidence="2">
    <location>
        <begin position="81"/>
        <end position="101"/>
    </location>
</feature>
<feature type="compositionally biased region" description="Basic residues" evidence="2">
    <location>
        <begin position="1"/>
        <end position="12"/>
    </location>
</feature>
<reference evidence="4" key="1">
    <citation type="submission" date="2009-11" db="EMBL/GenBank/DDBJ databases">
        <authorList>
            <consortium name="The Broad Institute Genome Sequencing Platform"/>
            <person name="Ward D."/>
            <person name="Feldgarden M."/>
            <person name="Earl A."/>
            <person name="Young S.K."/>
            <person name="Zeng Q."/>
            <person name="Koehrsen M."/>
            <person name="Alvarado L."/>
            <person name="Berlin A."/>
            <person name="Bochicchio J."/>
            <person name="Borenstein D."/>
            <person name="Chapman S.B."/>
            <person name="Chen Z."/>
            <person name="Engels R."/>
            <person name="Freedman E."/>
            <person name="Gellesch M."/>
            <person name="Goldberg J."/>
            <person name="Griggs A."/>
            <person name="Gujja S."/>
            <person name="Heilman E."/>
            <person name="Heiman D."/>
            <person name="Hepburn T."/>
            <person name="Howarth C."/>
            <person name="Jen D."/>
            <person name="Larson L."/>
            <person name="Lewis B."/>
            <person name="Mehta T."/>
            <person name="Park D."/>
            <person name="Pearson M."/>
            <person name="Roberts A."/>
            <person name="Saif S."/>
            <person name="Shea T."/>
            <person name="Shenoy N."/>
            <person name="Sisk P."/>
            <person name="Stolte C."/>
            <person name="Sykes S."/>
            <person name="Thomson T."/>
            <person name="Walk T."/>
            <person name="White J."/>
            <person name="Yandava C."/>
            <person name="Izard J."/>
            <person name="Baranova O.V."/>
            <person name="Blanton J.M."/>
            <person name="Tanner A.C."/>
            <person name="Dewhirst F.E."/>
            <person name="Haas B."/>
            <person name="Nusbaum C."/>
            <person name="Birren B."/>
        </authorList>
    </citation>
    <scope>NUCLEOTIDE SEQUENCE [LARGE SCALE GENOMIC DNA]</scope>
    <source>
        <strain evidence="4">1-1 BBBD Race 1</strain>
    </source>
</reference>
<feature type="domain" description="CxC1-like cysteine cluster associated with KDZ transposases" evidence="3">
    <location>
        <begin position="145"/>
        <end position="245"/>
    </location>
</feature>
<evidence type="ECO:0000259" key="3">
    <source>
        <dbReference type="Pfam" id="PF18802"/>
    </source>
</evidence>
<dbReference type="InterPro" id="IPR041320">
    <property type="entry name" value="CxC1"/>
</dbReference>
<evidence type="ECO:0000256" key="1">
    <source>
        <dbReference type="SAM" id="Coils"/>
    </source>
</evidence>
<dbReference type="OrthoDB" id="3253684at2759"/>
<gene>
    <name evidence="4" type="ORF">PTTG_25895</name>
</gene>
<dbReference type="InterPro" id="IPR040521">
    <property type="entry name" value="KDZ"/>
</dbReference>
<dbReference type="STRING" id="630390.A0A180H041"/>
<proteinExistence type="predicted"/>
<protein>
    <submittedName>
        <fullName evidence="5">CxC1 domain-containing protein</fullName>
    </submittedName>
</protein>
<evidence type="ECO:0000313" key="5">
    <source>
        <dbReference type="EnsemblFungi" id="PTTG_25895-t43_1-p1"/>
    </source>
</evidence>